<name>A0A218U939_9PASE</name>
<evidence type="ECO:0000313" key="3">
    <source>
        <dbReference type="Proteomes" id="UP000197619"/>
    </source>
</evidence>
<dbReference type="AlphaFoldDB" id="A0A218U939"/>
<evidence type="ECO:0000313" key="2">
    <source>
        <dbReference type="EMBL" id="OWK50040.1"/>
    </source>
</evidence>
<proteinExistence type="predicted"/>
<dbReference type="Proteomes" id="UP000197619">
    <property type="component" value="Unassembled WGS sequence"/>
</dbReference>
<accession>A0A218U939</accession>
<sequence length="129" mass="14950">MPRPPWHNAITDQSLCWHPQQQSEIFQALQHRRWIHRPAVQEEPTQNPLQGHRAGCGALHDRDLPHHHRSPAAGRVHQQRGDRPGHPRAHHRHPGVPAGLLPPAHRLLRLQGLPGLLLRRHPRLRRLNR</sequence>
<gene>
    <name evidence="2" type="ORF">RLOC_00007959</name>
</gene>
<keyword evidence="3" id="KW-1185">Reference proteome</keyword>
<protein>
    <submittedName>
        <fullName evidence="2">Uncharacterized protein</fullName>
    </submittedName>
</protein>
<organism evidence="2 3">
    <name type="scientific">Lonchura striata</name>
    <name type="common">white-rumped munia</name>
    <dbReference type="NCBI Taxonomy" id="40157"/>
    <lineage>
        <taxon>Eukaryota</taxon>
        <taxon>Metazoa</taxon>
        <taxon>Chordata</taxon>
        <taxon>Craniata</taxon>
        <taxon>Vertebrata</taxon>
        <taxon>Euteleostomi</taxon>
        <taxon>Archelosauria</taxon>
        <taxon>Archosauria</taxon>
        <taxon>Dinosauria</taxon>
        <taxon>Saurischia</taxon>
        <taxon>Theropoda</taxon>
        <taxon>Coelurosauria</taxon>
        <taxon>Aves</taxon>
        <taxon>Neognathae</taxon>
        <taxon>Neoaves</taxon>
        <taxon>Telluraves</taxon>
        <taxon>Australaves</taxon>
        <taxon>Passeriformes</taxon>
        <taxon>Passeroidea</taxon>
        <taxon>Estrildidae</taxon>
        <taxon>Estrildinae</taxon>
        <taxon>Lonchura</taxon>
    </lineage>
</organism>
<evidence type="ECO:0000256" key="1">
    <source>
        <dbReference type="SAM" id="MobiDB-lite"/>
    </source>
</evidence>
<comment type="caution">
    <text evidence="2">The sequence shown here is derived from an EMBL/GenBank/DDBJ whole genome shotgun (WGS) entry which is preliminary data.</text>
</comment>
<reference evidence="2 3" key="1">
    <citation type="submission" date="2017-05" db="EMBL/GenBank/DDBJ databases">
        <title>Genome of assembly of the Bengalese finch, Lonchura striata domestica.</title>
        <authorList>
            <person name="Colquitt B.M."/>
            <person name="Brainard M.S."/>
        </authorList>
    </citation>
    <scope>NUCLEOTIDE SEQUENCE [LARGE SCALE GENOMIC DNA]</scope>
    <source>
        <strain evidence="2">White83orange57</strain>
    </source>
</reference>
<feature type="region of interest" description="Disordered" evidence="1">
    <location>
        <begin position="40"/>
        <end position="102"/>
    </location>
</feature>
<dbReference type="EMBL" id="MUZQ01000632">
    <property type="protein sequence ID" value="OWK50040.1"/>
    <property type="molecule type" value="Genomic_DNA"/>
</dbReference>